<sequence>MESTSDEPPAKKSRRDETQTDGPVVFDEPSELFLRVGADHVDEAVVFSVCPKALTRLSKVFDRMLNGGFAESRPTDKQQRWEIELPDDKPASLRILIDIMHGRVHEVPKEIGLADLWDVIVAADKYDVVHLLRPWDGWIKAVQHQTDDMRLLGAAWYLKDLRIFSLMIKRIAENSGLNEYREMYFQSDGISGGRHNLSDLLSGLVPSRINNQLPDLRRRLVSAVLQPYADAVRSLIFPSDRAVCCDKLIICDDVQLALAVRAFFGERINITLRNPGETYDGTVRSLNKSIERILSSIFWKYRVRSTGTWHSSNENQEHCRERLRRVQQTAAQGALVSSLELALPPEDVAHFQ</sequence>
<dbReference type="InterPro" id="IPR011333">
    <property type="entry name" value="SKP1/BTB/POZ_sf"/>
</dbReference>
<dbReference type="Proteomes" id="UP000654918">
    <property type="component" value="Unassembled WGS sequence"/>
</dbReference>
<accession>A0A8H6K1E3</accession>
<keyword evidence="3" id="KW-1185">Reference proteome</keyword>
<feature type="region of interest" description="Disordered" evidence="1">
    <location>
        <begin position="1"/>
        <end position="24"/>
    </location>
</feature>
<dbReference type="SUPFAM" id="SSF54695">
    <property type="entry name" value="POZ domain"/>
    <property type="match status" value="1"/>
</dbReference>
<evidence type="ECO:0000256" key="1">
    <source>
        <dbReference type="SAM" id="MobiDB-lite"/>
    </source>
</evidence>
<dbReference type="AlphaFoldDB" id="A0A8H6K1E3"/>
<evidence type="ECO:0000313" key="2">
    <source>
        <dbReference type="EMBL" id="KAF6823154.1"/>
    </source>
</evidence>
<dbReference type="CDD" id="cd18186">
    <property type="entry name" value="BTB_POZ_ZBTB_KLHL-like"/>
    <property type="match status" value="1"/>
</dbReference>
<organism evidence="2 3">
    <name type="scientific">Colletotrichum plurivorum</name>
    <dbReference type="NCBI Taxonomy" id="2175906"/>
    <lineage>
        <taxon>Eukaryota</taxon>
        <taxon>Fungi</taxon>
        <taxon>Dikarya</taxon>
        <taxon>Ascomycota</taxon>
        <taxon>Pezizomycotina</taxon>
        <taxon>Sordariomycetes</taxon>
        <taxon>Hypocreomycetidae</taxon>
        <taxon>Glomerellales</taxon>
        <taxon>Glomerellaceae</taxon>
        <taxon>Colletotrichum</taxon>
        <taxon>Colletotrichum orchidearum species complex</taxon>
    </lineage>
</organism>
<protein>
    <submittedName>
        <fullName evidence="2">Nuclear pore protein-like protein</fullName>
    </submittedName>
</protein>
<dbReference type="Gene3D" id="3.30.710.10">
    <property type="entry name" value="Potassium Channel Kv1.1, Chain A"/>
    <property type="match status" value="1"/>
</dbReference>
<reference evidence="2" key="1">
    <citation type="journal article" date="2020" name="Phytopathology">
        <title>Genome Sequence Resources of Colletotrichum truncatum, C. plurivorum, C. musicola, and C. sojae: Four Species Pathogenic to Soybean (Glycine max).</title>
        <authorList>
            <person name="Rogerio F."/>
            <person name="Boufleur T.R."/>
            <person name="Ciampi-Guillardi M."/>
            <person name="Sukno S.A."/>
            <person name="Thon M.R."/>
            <person name="Massola Junior N.S."/>
            <person name="Baroncelli R."/>
        </authorList>
    </citation>
    <scope>NUCLEOTIDE SEQUENCE</scope>
    <source>
        <strain evidence="2">LFN00145</strain>
    </source>
</reference>
<proteinExistence type="predicted"/>
<gene>
    <name evidence="2" type="ORF">CPLU01_11589</name>
</gene>
<evidence type="ECO:0000313" key="3">
    <source>
        <dbReference type="Proteomes" id="UP000654918"/>
    </source>
</evidence>
<dbReference type="EMBL" id="WIGO01000219">
    <property type="protein sequence ID" value="KAF6823154.1"/>
    <property type="molecule type" value="Genomic_DNA"/>
</dbReference>
<name>A0A8H6K1E3_9PEZI</name>
<feature type="compositionally biased region" description="Basic and acidic residues" evidence="1">
    <location>
        <begin position="8"/>
        <end position="18"/>
    </location>
</feature>
<comment type="caution">
    <text evidence="2">The sequence shown here is derived from an EMBL/GenBank/DDBJ whole genome shotgun (WGS) entry which is preliminary data.</text>
</comment>